<sequence length="200" mass="21376">MRQSLLGPLLLTVAIASYGGSNATSRTGPRESNDDRALTLYDSRGARVGQIASYGFVDGVVLAINGARVFVPVERVQTSAVPDDFSGLSVQYSASQLVWGSASGLYFAESNCAGARYISVYDGLYNFYAPTRPSIAVRSGSIVTLYVTSDGASASVSVASFFSTLFNRCESFQPQSIDAWKSESTFDLTGHHPEPLDAHF</sequence>
<comment type="caution">
    <text evidence="1">The sequence shown here is derived from an EMBL/GenBank/DDBJ whole genome shotgun (WGS) entry which is preliminary data.</text>
</comment>
<proteinExistence type="predicted"/>
<evidence type="ECO:0000313" key="2">
    <source>
        <dbReference type="Proteomes" id="UP001245184"/>
    </source>
</evidence>
<gene>
    <name evidence="1" type="ORF">QF025_006619</name>
</gene>
<name>A0ABD5CU54_9BURK</name>
<accession>A0ABD5CU54</accession>
<evidence type="ECO:0000313" key="1">
    <source>
        <dbReference type="EMBL" id="MDR6207899.1"/>
    </source>
</evidence>
<dbReference type="RefSeq" id="WP_310034940.1">
    <property type="nucleotide sequence ID" value="NZ_JAVIZN010000002.1"/>
</dbReference>
<dbReference type="AlphaFoldDB" id="A0ABD5CU54"/>
<dbReference type="Proteomes" id="UP001245184">
    <property type="component" value="Unassembled WGS sequence"/>
</dbReference>
<reference evidence="1 2" key="1">
    <citation type="submission" date="2023-08" db="EMBL/GenBank/DDBJ databases">
        <title>Genome sequencing of plant associated microbes to promote plant fitness in Sorghum bicolor and Oryza sativa.</title>
        <authorList>
            <person name="Coleman-Derr D."/>
        </authorList>
    </citation>
    <scope>NUCLEOTIDE SEQUENCE [LARGE SCALE GENOMIC DNA]</scope>
    <source>
        <strain evidence="1 2">SLBN-33</strain>
    </source>
</reference>
<protein>
    <submittedName>
        <fullName evidence="1">Uncharacterized protein</fullName>
    </submittedName>
</protein>
<dbReference type="EMBL" id="JAVIZN010000002">
    <property type="protein sequence ID" value="MDR6207899.1"/>
    <property type="molecule type" value="Genomic_DNA"/>
</dbReference>
<organism evidence="1 2">
    <name type="scientific">Paraburkholderia graminis</name>
    <dbReference type="NCBI Taxonomy" id="60548"/>
    <lineage>
        <taxon>Bacteria</taxon>
        <taxon>Pseudomonadati</taxon>
        <taxon>Pseudomonadota</taxon>
        <taxon>Betaproteobacteria</taxon>
        <taxon>Burkholderiales</taxon>
        <taxon>Burkholderiaceae</taxon>
        <taxon>Paraburkholderia</taxon>
    </lineage>
</organism>